<dbReference type="Pfam" id="PF06271">
    <property type="entry name" value="RDD"/>
    <property type="match status" value="1"/>
</dbReference>
<comment type="subcellular location">
    <subcellularLocation>
        <location evidence="1">Membrane</location>
        <topology evidence="1">Multi-pass membrane protein</topology>
    </subcellularLocation>
</comment>
<evidence type="ECO:0000256" key="2">
    <source>
        <dbReference type="ARBA" id="ARBA00022692"/>
    </source>
</evidence>
<dbReference type="RefSeq" id="WP_408905837.1">
    <property type="nucleotide sequence ID" value="NZ_JAROCE010000004.1"/>
</dbReference>
<feature type="transmembrane region" description="Helical" evidence="5">
    <location>
        <begin position="129"/>
        <end position="154"/>
    </location>
</feature>
<feature type="domain" description="RDD" evidence="6">
    <location>
        <begin position="40"/>
        <end position="167"/>
    </location>
</feature>
<evidence type="ECO:0000313" key="7">
    <source>
        <dbReference type="EMBL" id="MFM2721351.1"/>
    </source>
</evidence>
<sequence length="280" mass="28952">MASPAASPPPPAARASRVHAAADETLTGEAVALDVQPLGFFLRAVSCLIDMAAGVALLVIGSLTLTALVGSGTIPDSTLRIGAIVLIVAVMVVVPTTVETLSRGRSLGRLAVGGRIVRVDGGAAGFRQAFIRALVGVLELWFTLGGIAAIVGMFTPRAQRLGDLLAGTACERTRTRPLPPAAPGIPPGLEGWAAVADVSRLPDRLAARMAQFVRGAEALEPAARARVAAGLAEAVRPYVSPLPDVDAETLVRAAASVRRDREYRALLLENERAASLTDHA</sequence>
<dbReference type="Proteomes" id="UP001630303">
    <property type="component" value="Unassembled WGS sequence"/>
</dbReference>
<keyword evidence="2 5" id="KW-0812">Transmembrane</keyword>
<keyword evidence="3 5" id="KW-1133">Transmembrane helix</keyword>
<feature type="transmembrane region" description="Helical" evidence="5">
    <location>
        <begin position="81"/>
        <end position="98"/>
    </location>
</feature>
<evidence type="ECO:0000256" key="5">
    <source>
        <dbReference type="SAM" id="Phobius"/>
    </source>
</evidence>
<proteinExistence type="predicted"/>
<evidence type="ECO:0000256" key="1">
    <source>
        <dbReference type="ARBA" id="ARBA00004141"/>
    </source>
</evidence>
<protein>
    <submittedName>
        <fullName evidence="7">RDD family protein</fullName>
    </submittedName>
</protein>
<dbReference type="EMBL" id="JAROCE010000004">
    <property type="protein sequence ID" value="MFM2721351.1"/>
    <property type="molecule type" value="Genomic_DNA"/>
</dbReference>
<dbReference type="PANTHER" id="PTHR38480">
    <property type="entry name" value="SLR0254 PROTEIN"/>
    <property type="match status" value="1"/>
</dbReference>
<evidence type="ECO:0000256" key="3">
    <source>
        <dbReference type="ARBA" id="ARBA00022989"/>
    </source>
</evidence>
<accession>A0ABW9GJN2</accession>
<evidence type="ECO:0000313" key="8">
    <source>
        <dbReference type="Proteomes" id="UP001630303"/>
    </source>
</evidence>
<keyword evidence="4 5" id="KW-0472">Membrane</keyword>
<gene>
    <name evidence="7" type="ORF">P5G46_12610</name>
</gene>
<comment type="caution">
    <text evidence="7">The sequence shown here is derived from an EMBL/GenBank/DDBJ whole genome shotgun (WGS) entry which is preliminary data.</text>
</comment>
<feature type="transmembrane region" description="Helical" evidence="5">
    <location>
        <begin position="40"/>
        <end position="69"/>
    </location>
</feature>
<keyword evidence="8" id="KW-1185">Reference proteome</keyword>
<evidence type="ECO:0000256" key="4">
    <source>
        <dbReference type="ARBA" id="ARBA00023136"/>
    </source>
</evidence>
<reference evidence="7 8" key="1">
    <citation type="submission" date="2023-03" db="EMBL/GenBank/DDBJ databases">
        <title>MT1 and MT2 Draft Genomes of Novel Species.</title>
        <authorList>
            <person name="Venkateswaran K."/>
        </authorList>
    </citation>
    <scope>NUCLEOTIDE SEQUENCE [LARGE SCALE GENOMIC DNA]</scope>
    <source>
        <strain evidence="7 8">IF8SW-P5</strain>
    </source>
</reference>
<dbReference type="PANTHER" id="PTHR38480:SF1">
    <property type="entry name" value="SLR0254 PROTEIN"/>
    <property type="match status" value="1"/>
</dbReference>
<dbReference type="InterPro" id="IPR010432">
    <property type="entry name" value="RDD"/>
</dbReference>
<name>A0ABW9GJN2_9MICO</name>
<organism evidence="7 8">
    <name type="scientific">Microbacterium mcarthurae</name>
    <dbReference type="NCBI Taxonomy" id="3035918"/>
    <lineage>
        <taxon>Bacteria</taxon>
        <taxon>Bacillati</taxon>
        <taxon>Actinomycetota</taxon>
        <taxon>Actinomycetes</taxon>
        <taxon>Micrococcales</taxon>
        <taxon>Microbacteriaceae</taxon>
        <taxon>Microbacterium</taxon>
    </lineage>
</organism>
<evidence type="ECO:0000259" key="6">
    <source>
        <dbReference type="Pfam" id="PF06271"/>
    </source>
</evidence>